<keyword evidence="3 4" id="KW-0975">Bacterial flagellum</keyword>
<keyword evidence="8" id="KW-0966">Cell projection</keyword>
<dbReference type="Pfam" id="PF22692">
    <property type="entry name" value="LlgE_F_G_D1"/>
    <property type="match status" value="1"/>
</dbReference>
<dbReference type="EMBL" id="FXUB01000003">
    <property type="protein sequence ID" value="SMP13554.1"/>
    <property type="molecule type" value="Genomic_DNA"/>
</dbReference>
<dbReference type="NCBIfam" id="TIGR03506">
    <property type="entry name" value="FlgEFG_subfam"/>
    <property type="match status" value="1"/>
</dbReference>
<dbReference type="NCBIfam" id="TIGR02490">
    <property type="entry name" value="flgF"/>
    <property type="match status" value="1"/>
</dbReference>
<dbReference type="Proteomes" id="UP001157911">
    <property type="component" value="Unassembled WGS sequence"/>
</dbReference>
<dbReference type="PANTHER" id="PTHR30435">
    <property type="entry name" value="FLAGELLAR PROTEIN"/>
    <property type="match status" value="1"/>
</dbReference>
<evidence type="ECO:0000256" key="3">
    <source>
        <dbReference type="ARBA" id="ARBA00023143"/>
    </source>
</evidence>
<name>A0ABY1NMF0_9BACT</name>
<evidence type="ECO:0000256" key="2">
    <source>
        <dbReference type="ARBA" id="ARBA00009677"/>
    </source>
</evidence>
<organism evidence="8 9">
    <name type="scientific">Desulfurobacterium pacificum</name>
    <dbReference type="NCBI Taxonomy" id="240166"/>
    <lineage>
        <taxon>Bacteria</taxon>
        <taxon>Pseudomonadati</taxon>
        <taxon>Aquificota</taxon>
        <taxon>Aquificia</taxon>
        <taxon>Desulfurobacteriales</taxon>
        <taxon>Desulfurobacteriaceae</taxon>
        <taxon>Desulfurobacterium</taxon>
    </lineage>
</organism>
<feature type="domain" description="Flagellar hook protein FlgE/F/G-like D1" evidence="7">
    <location>
        <begin position="87"/>
        <end position="151"/>
    </location>
</feature>
<keyword evidence="8" id="KW-0969">Cilium</keyword>
<proteinExistence type="inferred from homology"/>
<dbReference type="SUPFAM" id="SSF117143">
    <property type="entry name" value="Flagellar hook protein flgE"/>
    <property type="match status" value="1"/>
</dbReference>
<dbReference type="PROSITE" id="PS00588">
    <property type="entry name" value="FLAGELLA_BB_ROD"/>
    <property type="match status" value="1"/>
</dbReference>
<dbReference type="InterPro" id="IPR053967">
    <property type="entry name" value="LlgE_F_G-like_D1"/>
</dbReference>
<sequence>MSVALQSLYVLASGGERALEQLDVTANNIANVNTPGFKKIFEEEMSQHIPNNKGDAYNLLIFPRFKATHVILTQGALKKTGNPLDLALKGEGFFAVKTKTGEVYTRNGHFFLSPDGRLIDANGNPVLSIDDQEIILNPDKPVTVTKDGVIYQGNERVAVLKIVNFQKIAPLGSSYYKGQGTPQATDAAVLQGYLESSNVDPVKEMVALIEAQRRFEMYGNLIRGLDRLNEKSNEIGRV</sequence>
<comment type="similarity">
    <text evidence="2 4">Belongs to the flagella basal body rod proteins family.</text>
</comment>
<evidence type="ECO:0000256" key="4">
    <source>
        <dbReference type="RuleBase" id="RU362116"/>
    </source>
</evidence>
<evidence type="ECO:0000259" key="5">
    <source>
        <dbReference type="Pfam" id="PF00460"/>
    </source>
</evidence>
<keyword evidence="8" id="KW-0282">Flagellum</keyword>
<dbReference type="Pfam" id="PF00460">
    <property type="entry name" value="Flg_bb_rod"/>
    <property type="match status" value="1"/>
</dbReference>
<protein>
    <submittedName>
        <fullName evidence="8">Flagellar basal-body rod protein FlgG</fullName>
    </submittedName>
</protein>
<gene>
    <name evidence="8" type="ORF">SAMN06265339_1143</name>
</gene>
<evidence type="ECO:0000313" key="9">
    <source>
        <dbReference type="Proteomes" id="UP001157911"/>
    </source>
</evidence>
<keyword evidence="9" id="KW-1185">Reference proteome</keyword>
<reference evidence="8 9" key="1">
    <citation type="submission" date="2017-05" db="EMBL/GenBank/DDBJ databases">
        <authorList>
            <person name="Varghese N."/>
            <person name="Submissions S."/>
        </authorList>
    </citation>
    <scope>NUCLEOTIDE SEQUENCE [LARGE SCALE GENOMIC DNA]</scope>
    <source>
        <strain evidence="8 9">DSM 15522</strain>
    </source>
</reference>
<dbReference type="InterPro" id="IPR010930">
    <property type="entry name" value="Flg_bb/hook_C_dom"/>
</dbReference>
<accession>A0ABY1NMF0</accession>
<dbReference type="InterPro" id="IPR020013">
    <property type="entry name" value="Flagellar_FlgE/F/G"/>
</dbReference>
<dbReference type="PANTHER" id="PTHR30435:SF19">
    <property type="entry name" value="FLAGELLAR BASAL-BODY ROD PROTEIN FLGG"/>
    <property type="match status" value="1"/>
</dbReference>
<feature type="domain" description="Flagellar basal-body/hook protein C-terminal" evidence="6">
    <location>
        <begin position="191"/>
        <end position="234"/>
    </location>
</feature>
<dbReference type="Pfam" id="PF06429">
    <property type="entry name" value="Flg_bbr_C"/>
    <property type="match status" value="1"/>
</dbReference>
<dbReference type="InterPro" id="IPR012836">
    <property type="entry name" value="FlgF"/>
</dbReference>
<comment type="subcellular location">
    <subcellularLocation>
        <location evidence="1 4">Bacterial flagellum basal body</location>
    </subcellularLocation>
</comment>
<evidence type="ECO:0000313" key="8">
    <source>
        <dbReference type="EMBL" id="SMP13554.1"/>
    </source>
</evidence>
<dbReference type="RefSeq" id="WP_283400603.1">
    <property type="nucleotide sequence ID" value="NZ_FXUB01000003.1"/>
</dbReference>
<evidence type="ECO:0000259" key="6">
    <source>
        <dbReference type="Pfam" id="PF06429"/>
    </source>
</evidence>
<dbReference type="InterPro" id="IPR037925">
    <property type="entry name" value="FlgE/F/G-like"/>
</dbReference>
<evidence type="ECO:0000256" key="1">
    <source>
        <dbReference type="ARBA" id="ARBA00004117"/>
    </source>
</evidence>
<feature type="domain" description="Flagellar basal body rod protein N-terminal" evidence="5">
    <location>
        <begin position="8"/>
        <end position="38"/>
    </location>
</feature>
<evidence type="ECO:0000259" key="7">
    <source>
        <dbReference type="Pfam" id="PF22692"/>
    </source>
</evidence>
<comment type="caution">
    <text evidence="8">The sequence shown here is derived from an EMBL/GenBank/DDBJ whole genome shotgun (WGS) entry which is preliminary data.</text>
</comment>
<dbReference type="InterPro" id="IPR019776">
    <property type="entry name" value="Flagellar_basal_body_rod_CS"/>
</dbReference>
<dbReference type="InterPro" id="IPR001444">
    <property type="entry name" value="Flag_bb_rod_N"/>
</dbReference>